<protein>
    <recommendedName>
        <fullName evidence="7">LEC14B homolog</fullName>
    </recommendedName>
</protein>
<feature type="repeat" description="WD" evidence="4">
    <location>
        <begin position="650"/>
        <end position="683"/>
    </location>
</feature>
<dbReference type="EMBL" id="JAGYWB010000011">
    <property type="protein sequence ID" value="KAI0504340.1"/>
    <property type="molecule type" value="Genomic_DNA"/>
</dbReference>
<keyword evidence="6" id="KW-1185">Reference proteome</keyword>
<name>A0A8T3B4E3_DENNO</name>
<sequence>MREDKNSVDVLDKSFSIDEEISQLTKLRTEPSENLRKTTFPRQKLPIPIVRMLFGREAMGRFTIADCSHAVGRYLPVNGPWSIDSMDSRAYVSQFSDDGSLLVAGFQGSNIRVYDVENQWKVRKNILARSLHWTITDTSLSPNKRLLAYASMSATVHIVDVGSATTESHANVTRLMDGSGCVKIRIVSMSWIKVSPLMRRSLSLLSSEPNPLKTCERQHSQTKTTLPIVRMLFGREAMGRFTIADCSHAVGRQQEQQKSYISLKQDGGDKENGIAHCGKRGKRSLSWLANRESGDEMSVLLQAAEQAEQRSDHRVKDATEKLVHKQFRKQRRDAKLAFSALHISIYSTPIERVSCRFGNFKYAVSLAKGDLQRQVCGERRSVFSTLPGSLPNLFPLVAYQQRRKKLGGTLILIRICAANGWFRMREDKNSVDVLDKSFSIDEEISQLTKLRTEPSENLRKTTFPRQKLPIPIVRMLFGREAMGRFTIADCSHAVGRYLPVNGPWSIDSMDSRAYVSQFSDDGSLLVAGFQGSNIRVYDVENQWKVRKNILARSLHWTITDTSLSPNKRLLAYASMSATVHIVDVGSATTESHANVTEIHDGLDFSAVGDEHAFGIFSVKFSSDGRELIAGSSYDSIHIYDLEANRLKSRFEAHLYDVNTVTFADETGNVIYSGGDDSICKVWDRRCSNSDSKAAGALSGHIEGITYIDSRGDGRYFISNGKDQTIKLWDVRKMTSKPEYFKRKGSFWDYRNMAYPSKARNLKHPRDQSIATYRGHRVLCTLIRCHFSPAHNTGQKYIYTGSHDGCVYIYEVITGAQVAKLDLRGSTVRDCSWHPYYPILVSSSWDCIVARWEFPGTDSKPILTKKRKLRR</sequence>
<dbReference type="InterPro" id="IPR015943">
    <property type="entry name" value="WD40/YVTN_repeat-like_dom_sf"/>
</dbReference>
<dbReference type="FunFam" id="2.130.10.10:FF:000492">
    <property type="entry name" value="LEC14B homolog isoform X2"/>
    <property type="match status" value="1"/>
</dbReference>
<evidence type="ECO:0000256" key="1">
    <source>
        <dbReference type="ARBA" id="ARBA00022574"/>
    </source>
</evidence>
<comment type="caution">
    <text evidence="5">The sequence shown here is derived from an EMBL/GenBank/DDBJ whole genome shotgun (WGS) entry which is preliminary data.</text>
</comment>
<dbReference type="InterPro" id="IPR051859">
    <property type="entry name" value="DCAF"/>
</dbReference>
<evidence type="ECO:0000256" key="4">
    <source>
        <dbReference type="PROSITE-ProRule" id="PRU00221"/>
    </source>
</evidence>
<evidence type="ECO:0000313" key="6">
    <source>
        <dbReference type="Proteomes" id="UP000829196"/>
    </source>
</evidence>
<dbReference type="Pfam" id="PF00400">
    <property type="entry name" value="WD40"/>
    <property type="match status" value="5"/>
</dbReference>
<dbReference type="AlphaFoldDB" id="A0A8T3B4E3"/>
<dbReference type="FunFam" id="2.130.10.10:FF:000557">
    <property type="entry name" value="WD repeat protein"/>
    <property type="match status" value="1"/>
</dbReference>
<dbReference type="SMART" id="SM00320">
    <property type="entry name" value="WD40"/>
    <property type="match status" value="9"/>
</dbReference>
<dbReference type="SUPFAM" id="SSF50978">
    <property type="entry name" value="WD40 repeat-like"/>
    <property type="match status" value="2"/>
</dbReference>
<dbReference type="InterPro" id="IPR036322">
    <property type="entry name" value="WD40_repeat_dom_sf"/>
</dbReference>
<keyword evidence="2" id="KW-0677">Repeat</keyword>
<evidence type="ECO:0000256" key="3">
    <source>
        <dbReference type="ARBA" id="ARBA00061298"/>
    </source>
</evidence>
<evidence type="ECO:0000313" key="5">
    <source>
        <dbReference type="EMBL" id="KAI0504340.1"/>
    </source>
</evidence>
<dbReference type="GO" id="GO:0080008">
    <property type="term" value="C:Cul4-RING E3 ubiquitin ligase complex"/>
    <property type="evidence" value="ECO:0007669"/>
    <property type="project" value="TreeGrafter"/>
</dbReference>
<dbReference type="SMR" id="A0A8T3B4E3"/>
<evidence type="ECO:0008006" key="7">
    <source>
        <dbReference type="Google" id="ProtNLM"/>
    </source>
</evidence>
<dbReference type="PANTHER" id="PTHR19847:SF7">
    <property type="entry name" value="DDB1- AND CUL4-ASSOCIATED FACTOR 11"/>
    <property type="match status" value="1"/>
</dbReference>
<dbReference type="GO" id="GO:0043161">
    <property type="term" value="P:proteasome-mediated ubiquitin-dependent protein catabolic process"/>
    <property type="evidence" value="ECO:0007669"/>
    <property type="project" value="TreeGrafter"/>
</dbReference>
<dbReference type="Proteomes" id="UP000829196">
    <property type="component" value="Unassembled WGS sequence"/>
</dbReference>
<feature type="repeat" description="WD" evidence="4">
    <location>
        <begin position="697"/>
        <end position="731"/>
    </location>
</feature>
<keyword evidence="1 4" id="KW-0853">WD repeat</keyword>
<dbReference type="OrthoDB" id="63070at2759"/>
<accession>A0A8T3B4E3</accession>
<organism evidence="5 6">
    <name type="scientific">Dendrobium nobile</name>
    <name type="common">Orchid</name>
    <dbReference type="NCBI Taxonomy" id="94219"/>
    <lineage>
        <taxon>Eukaryota</taxon>
        <taxon>Viridiplantae</taxon>
        <taxon>Streptophyta</taxon>
        <taxon>Embryophyta</taxon>
        <taxon>Tracheophyta</taxon>
        <taxon>Spermatophyta</taxon>
        <taxon>Magnoliopsida</taxon>
        <taxon>Liliopsida</taxon>
        <taxon>Asparagales</taxon>
        <taxon>Orchidaceae</taxon>
        <taxon>Epidendroideae</taxon>
        <taxon>Malaxideae</taxon>
        <taxon>Dendrobiinae</taxon>
        <taxon>Dendrobium</taxon>
    </lineage>
</organism>
<dbReference type="PROSITE" id="PS50082">
    <property type="entry name" value="WD_REPEATS_2"/>
    <property type="match status" value="3"/>
</dbReference>
<proteinExistence type="inferred from homology"/>
<gene>
    <name evidence="5" type="ORF">KFK09_015292</name>
</gene>
<dbReference type="PROSITE" id="PS50294">
    <property type="entry name" value="WD_REPEATS_REGION"/>
    <property type="match status" value="2"/>
</dbReference>
<reference evidence="5" key="1">
    <citation type="journal article" date="2022" name="Front. Genet.">
        <title>Chromosome-Scale Assembly of the Dendrobium nobile Genome Provides Insights Into the Molecular Mechanism of the Biosynthesis of the Medicinal Active Ingredient of Dendrobium.</title>
        <authorList>
            <person name="Xu Q."/>
            <person name="Niu S.-C."/>
            <person name="Li K.-L."/>
            <person name="Zheng P.-J."/>
            <person name="Zhang X.-J."/>
            <person name="Jia Y."/>
            <person name="Liu Y."/>
            <person name="Niu Y.-X."/>
            <person name="Yu L.-H."/>
            <person name="Chen D.-F."/>
            <person name="Zhang G.-Q."/>
        </authorList>
    </citation>
    <scope>NUCLEOTIDE SEQUENCE</scope>
    <source>
        <tissue evidence="5">Leaf</tissue>
    </source>
</reference>
<feature type="repeat" description="WD" evidence="4">
    <location>
        <begin position="608"/>
        <end position="649"/>
    </location>
</feature>
<comment type="similarity">
    <text evidence="3">Belongs to the WD repeat LEC14B family.</text>
</comment>
<dbReference type="InterPro" id="IPR001680">
    <property type="entry name" value="WD40_rpt"/>
</dbReference>
<dbReference type="PANTHER" id="PTHR19847">
    <property type="entry name" value="DDB1- AND CUL4-ASSOCIATED FACTOR 11"/>
    <property type="match status" value="1"/>
</dbReference>
<evidence type="ECO:0000256" key="2">
    <source>
        <dbReference type="ARBA" id="ARBA00022737"/>
    </source>
</evidence>
<dbReference type="Gene3D" id="2.130.10.10">
    <property type="entry name" value="YVTN repeat-like/Quinoprotein amine dehydrogenase"/>
    <property type="match status" value="3"/>
</dbReference>